<evidence type="ECO:0008006" key="4">
    <source>
        <dbReference type="Google" id="ProtNLM"/>
    </source>
</evidence>
<evidence type="ECO:0000256" key="1">
    <source>
        <dbReference type="SAM" id="Phobius"/>
    </source>
</evidence>
<dbReference type="PANTHER" id="PTHR38482">
    <property type="entry name" value="DMT FAMILY PROTEIN"/>
    <property type="match status" value="1"/>
</dbReference>
<dbReference type="Pfam" id="PF04342">
    <property type="entry name" value="DMT_6"/>
    <property type="match status" value="1"/>
</dbReference>
<comment type="caution">
    <text evidence="2">The sequence shown here is derived from an EMBL/GenBank/DDBJ whole genome shotgun (WGS) entry which is preliminary data.</text>
</comment>
<dbReference type="InterPro" id="IPR007437">
    <property type="entry name" value="DUF486"/>
</dbReference>
<accession>A0A1S1HIU6</accession>
<dbReference type="Proteomes" id="UP000179467">
    <property type="component" value="Unassembled WGS sequence"/>
</dbReference>
<name>A0A1S1HIU6_9SPHN</name>
<dbReference type="PANTHER" id="PTHR38482:SF1">
    <property type="entry name" value="DMT FAMILY PROTEIN"/>
    <property type="match status" value="1"/>
</dbReference>
<dbReference type="OrthoDB" id="9805206at2"/>
<keyword evidence="1" id="KW-1133">Transmembrane helix</keyword>
<dbReference type="PIRSF" id="PIRSF021239">
    <property type="entry name" value="UCP021239"/>
    <property type="match status" value="1"/>
</dbReference>
<organism evidence="2 3">
    <name type="scientific">Edaphosphingomonas haloaromaticamans</name>
    <dbReference type="NCBI Taxonomy" id="653954"/>
    <lineage>
        <taxon>Bacteria</taxon>
        <taxon>Pseudomonadati</taxon>
        <taxon>Pseudomonadota</taxon>
        <taxon>Alphaproteobacteria</taxon>
        <taxon>Sphingomonadales</taxon>
        <taxon>Rhizorhabdaceae</taxon>
        <taxon>Edaphosphingomonas</taxon>
    </lineage>
</organism>
<proteinExistence type="predicted"/>
<keyword evidence="1" id="KW-0812">Transmembrane</keyword>
<reference evidence="2 3" key="1">
    <citation type="submission" date="2016-09" db="EMBL/GenBank/DDBJ databases">
        <title>Metabolic pathway, cell adaptation mechanisms and a novel monoxygenase revealed through proteogenomic-transcription analysis of a Sphingomonas haloaromaticamans strain degrading the fungicide ortho-phenylphenol.</title>
        <authorList>
            <person name="Perruchon C."/>
            <person name="Papadopoulou E.S."/>
            <person name="Rousidou C."/>
            <person name="Vasileiadis S."/>
            <person name="Tanou G."/>
            <person name="Amoutzias G."/>
            <person name="Molassiotis A."/>
            <person name="Karpouzas D.G."/>
        </authorList>
    </citation>
    <scope>NUCLEOTIDE SEQUENCE [LARGE SCALE GENOMIC DNA]</scope>
    <source>
        <strain evidence="2 3">P3</strain>
    </source>
</reference>
<sequence length="111" mass="12062">MTTLGLLILSNLFMTIAWYGHLKFPDARLWVVILASWGIALIEYCLAVPANRIGYASGLSGGQLKIMQECVTLTIFALFAIFVLKEPLSWRYLGAGACVAGAAAFMFVGRS</sequence>
<keyword evidence="1" id="KW-0472">Membrane</keyword>
<feature type="transmembrane region" description="Helical" evidence="1">
    <location>
        <begin position="66"/>
        <end position="84"/>
    </location>
</feature>
<evidence type="ECO:0000313" key="2">
    <source>
        <dbReference type="EMBL" id="OHT21371.1"/>
    </source>
</evidence>
<feature type="transmembrane region" description="Helical" evidence="1">
    <location>
        <begin position="90"/>
        <end position="108"/>
    </location>
</feature>
<dbReference type="AlphaFoldDB" id="A0A1S1HIU6"/>
<dbReference type="EMBL" id="MIPT01000001">
    <property type="protein sequence ID" value="OHT21371.1"/>
    <property type="molecule type" value="Genomic_DNA"/>
</dbReference>
<evidence type="ECO:0000313" key="3">
    <source>
        <dbReference type="Proteomes" id="UP000179467"/>
    </source>
</evidence>
<keyword evidence="3" id="KW-1185">Reference proteome</keyword>
<protein>
    <recommendedName>
        <fullName evidence="4">DMT family protein</fullName>
    </recommendedName>
</protein>
<gene>
    <name evidence="2" type="ORF">BHE75_03378</name>
</gene>
<feature type="transmembrane region" description="Helical" evidence="1">
    <location>
        <begin position="27"/>
        <end position="46"/>
    </location>
</feature>
<dbReference type="RefSeq" id="WP_015457967.1">
    <property type="nucleotide sequence ID" value="NZ_MIPT01000001.1"/>
</dbReference>